<name>A0A926EAQ2_9FIRM</name>
<dbReference type="InterPro" id="IPR038056">
    <property type="entry name" value="YjbR-like_sf"/>
</dbReference>
<dbReference type="PANTHER" id="PTHR35145:SF1">
    <property type="entry name" value="CYTOPLASMIC PROTEIN"/>
    <property type="match status" value="1"/>
</dbReference>
<sequence length="225" mass="26524">MIIDINDIFKYKVINELKLLDYGFKKTNFGFIKEIPIIGNKFNMIITIYADGSVQYKVVDTEEREEYIPVSVKSAEGSFIGKIREACEKFLLEISQKCFDTEMFKGEQTKRILDFIRSKHETEPEFLWDRYPDYAVFRRYDNDKWFALIMTVDKAKLGFSKHENAEIIDLKADPHYVKCLLDEKGFYPAYHMNKKHWFTVFLDESISDDIIFSLISSSFECVGDK</sequence>
<comment type="caution">
    <text evidence="1">The sequence shown here is derived from an EMBL/GenBank/DDBJ whole genome shotgun (WGS) entry which is preliminary data.</text>
</comment>
<dbReference type="AlphaFoldDB" id="A0A926EAQ2"/>
<evidence type="ECO:0000313" key="2">
    <source>
        <dbReference type="Proteomes" id="UP000610862"/>
    </source>
</evidence>
<evidence type="ECO:0000313" key="1">
    <source>
        <dbReference type="EMBL" id="MBC8568686.1"/>
    </source>
</evidence>
<dbReference type="PANTHER" id="PTHR35145">
    <property type="entry name" value="CYTOPLASMIC PROTEIN-RELATED"/>
    <property type="match status" value="1"/>
</dbReference>
<dbReference type="SUPFAM" id="SSF142906">
    <property type="entry name" value="YjbR-like"/>
    <property type="match status" value="1"/>
</dbReference>
<dbReference type="InterPro" id="IPR007351">
    <property type="entry name" value="YjbR"/>
</dbReference>
<accession>A0A926EAQ2</accession>
<protein>
    <submittedName>
        <fullName evidence="1">MmcQ/YjbR family DNA-binding protein</fullName>
    </submittedName>
</protein>
<dbReference type="GO" id="GO:0003677">
    <property type="term" value="F:DNA binding"/>
    <property type="evidence" value="ECO:0007669"/>
    <property type="project" value="UniProtKB-KW"/>
</dbReference>
<dbReference type="EMBL" id="JACRTA010000002">
    <property type="protein sequence ID" value="MBC8568686.1"/>
    <property type="molecule type" value="Genomic_DNA"/>
</dbReference>
<keyword evidence="2" id="KW-1185">Reference proteome</keyword>
<gene>
    <name evidence="1" type="ORF">H8692_07945</name>
</gene>
<proteinExistence type="predicted"/>
<dbReference type="Pfam" id="PF04237">
    <property type="entry name" value="YjbR"/>
    <property type="match status" value="1"/>
</dbReference>
<keyword evidence="1" id="KW-0238">DNA-binding</keyword>
<organism evidence="1 2">
    <name type="scientific">Lentihominibacter hominis</name>
    <dbReference type="NCBI Taxonomy" id="2763645"/>
    <lineage>
        <taxon>Bacteria</taxon>
        <taxon>Bacillati</taxon>
        <taxon>Bacillota</taxon>
        <taxon>Clostridia</taxon>
        <taxon>Peptostreptococcales</taxon>
        <taxon>Anaerovoracaceae</taxon>
        <taxon>Lentihominibacter</taxon>
    </lineage>
</organism>
<dbReference type="RefSeq" id="WP_187525399.1">
    <property type="nucleotide sequence ID" value="NZ_JACRTA010000002.1"/>
</dbReference>
<dbReference type="InterPro" id="IPR058532">
    <property type="entry name" value="YjbR/MT2646/Rv2570-like"/>
</dbReference>
<dbReference type="Proteomes" id="UP000610862">
    <property type="component" value="Unassembled WGS sequence"/>
</dbReference>
<reference evidence="1" key="1">
    <citation type="submission" date="2020-08" db="EMBL/GenBank/DDBJ databases">
        <title>Genome public.</title>
        <authorList>
            <person name="Liu C."/>
            <person name="Sun Q."/>
        </authorList>
    </citation>
    <scope>NUCLEOTIDE SEQUENCE</scope>
    <source>
        <strain evidence="1">NSJ-24</strain>
    </source>
</reference>
<dbReference type="Gene3D" id="3.90.1150.30">
    <property type="match status" value="1"/>
</dbReference>